<evidence type="ECO:0000256" key="2">
    <source>
        <dbReference type="ARBA" id="ARBA00005887"/>
    </source>
</evidence>
<evidence type="ECO:0000256" key="4">
    <source>
        <dbReference type="ARBA" id="ARBA00022989"/>
    </source>
</evidence>
<feature type="transmembrane region" description="Helical" evidence="7">
    <location>
        <begin position="228"/>
        <end position="252"/>
    </location>
</feature>
<comment type="similarity">
    <text evidence="2">Belongs to the ammonia transporter channel (TC 1.A.11.2) family.</text>
</comment>
<feature type="transmembrane region" description="Helical" evidence="7">
    <location>
        <begin position="398"/>
        <end position="418"/>
    </location>
</feature>
<feature type="region of interest" description="Disordered" evidence="6">
    <location>
        <begin position="454"/>
        <end position="493"/>
    </location>
</feature>
<comment type="subcellular location">
    <subcellularLocation>
        <location evidence="1">Membrane</location>
        <topology evidence="1">Multi-pass membrane protein</topology>
    </subcellularLocation>
</comment>
<feature type="transmembrane region" description="Helical" evidence="7">
    <location>
        <begin position="191"/>
        <end position="216"/>
    </location>
</feature>
<dbReference type="Proteomes" id="UP000054845">
    <property type="component" value="Unassembled WGS sequence"/>
</dbReference>
<dbReference type="OrthoDB" id="534912at2759"/>
<feature type="domain" description="Ammonium transporter AmtB-like" evidence="8">
    <location>
        <begin position="32"/>
        <end position="437"/>
    </location>
</feature>
<evidence type="ECO:0000313" key="9">
    <source>
        <dbReference type="EMBL" id="CEH18851.1"/>
    </source>
</evidence>
<evidence type="ECO:0000256" key="3">
    <source>
        <dbReference type="ARBA" id="ARBA00022692"/>
    </source>
</evidence>
<sequence>MGGAFNITTAPGAIVQTSPDGVQQVYNLADVAWVIAAVCFVFPIIPAIGFLYSGLSTRKSGAGMLFAALMTASISGVQWFLIGHSLAYSGDTGNGFIGDWRRFGYVNIESSVPFAFAIPEVLYALFQYEFAACTAAIIVGGVSGRARMAPLMVFIFLWITLVYCPIAHWVWSSSGWLYNLGVADTAGGTPVHIASGISALSLSLYIASPLAGSGWIAAKDLRPPHNPLLVLIATLLIWSGWLAFDGAGGFMALNLRSVMAASVTCLAACAGSLSWSILDYVRSRRWSIVAGCSGAIAGLVGITPACGFVGHPTALLIGALNGLVCNYATKLKNWRFTRFHDPADVVALHFVGGVVGNMMTGFFAQKQLAALDGVTEFAGGALIDGHWKQIGIQLADSVAATVWAFVITFVLAAIVGRIPGLHWRVSPSALLSGSDEEDMEELLGEERCFDDEDISGMVPAGPDRLSPANSVSKDEVDSRVDGQAQDRVHTLAA</sequence>
<feature type="transmembrane region" description="Helical" evidence="7">
    <location>
        <begin position="258"/>
        <end position="278"/>
    </location>
</feature>
<dbReference type="Pfam" id="PF00909">
    <property type="entry name" value="Ammonium_transp"/>
    <property type="match status" value="1"/>
</dbReference>
<feature type="transmembrane region" description="Helical" evidence="7">
    <location>
        <begin position="308"/>
        <end position="329"/>
    </location>
</feature>
<keyword evidence="5 7" id="KW-0472">Membrane</keyword>
<feature type="transmembrane region" description="Helical" evidence="7">
    <location>
        <begin position="64"/>
        <end position="82"/>
    </location>
</feature>
<dbReference type="AlphaFoldDB" id="A0A0P1BPL5"/>
<dbReference type="InterPro" id="IPR029020">
    <property type="entry name" value="Ammonium/urea_transptr"/>
</dbReference>
<evidence type="ECO:0000256" key="6">
    <source>
        <dbReference type="SAM" id="MobiDB-lite"/>
    </source>
</evidence>
<dbReference type="PANTHER" id="PTHR43029">
    <property type="entry name" value="AMMONIUM TRANSPORTER MEP2"/>
    <property type="match status" value="1"/>
</dbReference>
<dbReference type="InterPro" id="IPR001905">
    <property type="entry name" value="Ammonium_transpt"/>
</dbReference>
<reference evidence="9 10" key="1">
    <citation type="submission" date="2014-09" db="EMBL/GenBank/DDBJ databases">
        <authorList>
            <person name="Magalhaes I.L.F."/>
            <person name="Oliveira U."/>
            <person name="Santos F.R."/>
            <person name="Vidigal T.H.D.A."/>
            <person name="Brescovit A.D."/>
            <person name="Santos A.J."/>
        </authorList>
    </citation>
    <scope>NUCLEOTIDE SEQUENCE [LARGE SCALE GENOMIC DNA]</scope>
</reference>
<feature type="transmembrane region" description="Helical" evidence="7">
    <location>
        <begin position="285"/>
        <end position="302"/>
    </location>
</feature>
<feature type="compositionally biased region" description="Basic and acidic residues" evidence="6">
    <location>
        <begin position="472"/>
        <end position="493"/>
    </location>
</feature>
<keyword evidence="3 7" id="KW-0812">Transmembrane</keyword>
<dbReference type="STRING" id="401625.A0A0P1BPL5"/>
<protein>
    <submittedName>
        <fullName evidence="9">Ammonia permease</fullName>
    </submittedName>
</protein>
<dbReference type="Gene3D" id="1.10.3430.10">
    <property type="entry name" value="Ammonium transporter AmtB like domains"/>
    <property type="match status" value="1"/>
</dbReference>
<dbReference type="InterPro" id="IPR024041">
    <property type="entry name" value="NH4_transpt_AmtB-like_dom"/>
</dbReference>
<feature type="transmembrane region" description="Helical" evidence="7">
    <location>
        <begin position="151"/>
        <end position="171"/>
    </location>
</feature>
<evidence type="ECO:0000259" key="8">
    <source>
        <dbReference type="Pfam" id="PF00909"/>
    </source>
</evidence>
<evidence type="ECO:0000256" key="1">
    <source>
        <dbReference type="ARBA" id="ARBA00004141"/>
    </source>
</evidence>
<feature type="transmembrane region" description="Helical" evidence="7">
    <location>
        <begin position="31"/>
        <end position="52"/>
    </location>
</feature>
<dbReference type="EMBL" id="CCYA01000276">
    <property type="protein sequence ID" value="CEH18851.1"/>
    <property type="molecule type" value="Genomic_DNA"/>
</dbReference>
<dbReference type="PANTHER" id="PTHR43029:SF9">
    <property type="entry name" value="SIMILAR TO AMMONIUM PERMEASE, BUT NOT NORMALLY ACTIVE (EUROFUNG)"/>
    <property type="match status" value="1"/>
</dbReference>
<evidence type="ECO:0000256" key="5">
    <source>
        <dbReference type="ARBA" id="ARBA00023136"/>
    </source>
</evidence>
<organism evidence="9 10">
    <name type="scientific">Ceraceosorus bombacis</name>
    <dbReference type="NCBI Taxonomy" id="401625"/>
    <lineage>
        <taxon>Eukaryota</taxon>
        <taxon>Fungi</taxon>
        <taxon>Dikarya</taxon>
        <taxon>Basidiomycota</taxon>
        <taxon>Ustilaginomycotina</taxon>
        <taxon>Exobasidiomycetes</taxon>
        <taxon>Ceraceosorales</taxon>
        <taxon>Ceraceosoraceae</taxon>
        <taxon>Ceraceosorus</taxon>
    </lineage>
</organism>
<evidence type="ECO:0000313" key="10">
    <source>
        <dbReference type="Proteomes" id="UP000054845"/>
    </source>
</evidence>
<name>A0A0P1BPL5_9BASI</name>
<evidence type="ECO:0000256" key="7">
    <source>
        <dbReference type="SAM" id="Phobius"/>
    </source>
</evidence>
<keyword evidence="10" id="KW-1185">Reference proteome</keyword>
<dbReference type="GO" id="GO:0005886">
    <property type="term" value="C:plasma membrane"/>
    <property type="evidence" value="ECO:0007669"/>
    <property type="project" value="TreeGrafter"/>
</dbReference>
<feature type="transmembrane region" description="Helical" evidence="7">
    <location>
        <begin position="121"/>
        <end position="139"/>
    </location>
</feature>
<keyword evidence="4 7" id="KW-1133">Transmembrane helix</keyword>
<accession>A0A0P1BPL5</accession>
<dbReference type="GO" id="GO:0008519">
    <property type="term" value="F:ammonium channel activity"/>
    <property type="evidence" value="ECO:0007669"/>
    <property type="project" value="InterPro"/>
</dbReference>
<proteinExistence type="inferred from homology"/>
<dbReference type="SUPFAM" id="SSF111352">
    <property type="entry name" value="Ammonium transporter"/>
    <property type="match status" value="1"/>
</dbReference>